<keyword evidence="4" id="KW-1185">Reference proteome</keyword>
<name>A0A6J5FD73_9BURK</name>
<evidence type="ECO:0000259" key="2">
    <source>
        <dbReference type="PROSITE" id="PS50878"/>
    </source>
</evidence>
<gene>
    <name evidence="3" type="ORF">LMG29542_08598</name>
</gene>
<dbReference type="SUPFAM" id="SSF56672">
    <property type="entry name" value="DNA/RNA polymerases"/>
    <property type="match status" value="1"/>
</dbReference>
<evidence type="ECO:0000313" key="4">
    <source>
        <dbReference type="Proteomes" id="UP000494363"/>
    </source>
</evidence>
<dbReference type="InterPro" id="IPR030931">
    <property type="entry name" value="Group_II_RT_mat"/>
</dbReference>
<dbReference type="PANTHER" id="PTHR34047">
    <property type="entry name" value="NUCLEAR INTRON MATURASE 1, MITOCHONDRIAL-RELATED"/>
    <property type="match status" value="1"/>
</dbReference>
<proteinExistence type="inferred from homology"/>
<dbReference type="RefSeq" id="WP_175233548.1">
    <property type="nucleotide sequence ID" value="NZ_JBHLTK010000305.1"/>
</dbReference>
<evidence type="ECO:0000313" key="3">
    <source>
        <dbReference type="EMBL" id="CAB3775216.1"/>
    </source>
</evidence>
<dbReference type="InterPro" id="IPR000477">
    <property type="entry name" value="RT_dom"/>
</dbReference>
<evidence type="ECO:0000256" key="1">
    <source>
        <dbReference type="ARBA" id="ARBA00034120"/>
    </source>
</evidence>
<dbReference type="InterPro" id="IPR051083">
    <property type="entry name" value="GrpII_Intron_Splice-Mob/Def"/>
</dbReference>
<dbReference type="Proteomes" id="UP000494363">
    <property type="component" value="Unassembled WGS sequence"/>
</dbReference>
<protein>
    <recommendedName>
        <fullName evidence="2">Reverse transcriptase domain-containing protein</fullName>
    </recommendedName>
</protein>
<organism evidence="3 4">
    <name type="scientific">Paraburkholderia humisilvae</name>
    <dbReference type="NCBI Taxonomy" id="627669"/>
    <lineage>
        <taxon>Bacteria</taxon>
        <taxon>Pseudomonadati</taxon>
        <taxon>Pseudomonadota</taxon>
        <taxon>Betaproteobacteria</taxon>
        <taxon>Burkholderiales</taxon>
        <taxon>Burkholderiaceae</taxon>
        <taxon>Paraburkholderia</taxon>
    </lineage>
</organism>
<dbReference type="EMBL" id="CADIKH010000324">
    <property type="protein sequence ID" value="CAB3775216.1"/>
    <property type="molecule type" value="Genomic_DNA"/>
</dbReference>
<dbReference type="PANTHER" id="PTHR34047:SF8">
    <property type="entry name" value="PROTEIN YKFC"/>
    <property type="match status" value="1"/>
</dbReference>
<dbReference type="Pfam" id="PF00078">
    <property type="entry name" value="RVT_1"/>
    <property type="match status" value="1"/>
</dbReference>
<accession>A0A6J5FD73</accession>
<dbReference type="CDD" id="cd01651">
    <property type="entry name" value="RT_G2_intron"/>
    <property type="match status" value="1"/>
</dbReference>
<feature type="domain" description="Reverse transcriptase" evidence="2">
    <location>
        <begin position="76"/>
        <end position="309"/>
    </location>
</feature>
<dbReference type="AlphaFoldDB" id="A0A6J5FD73"/>
<reference evidence="3 4" key="1">
    <citation type="submission" date="2020-04" db="EMBL/GenBank/DDBJ databases">
        <authorList>
            <person name="De Canck E."/>
        </authorList>
    </citation>
    <scope>NUCLEOTIDE SEQUENCE [LARGE SCALE GENOMIC DNA]</scope>
    <source>
        <strain evidence="3 4">LMG 29542</strain>
    </source>
</reference>
<dbReference type="NCBIfam" id="TIGR04416">
    <property type="entry name" value="group_II_RT_mat"/>
    <property type="match status" value="1"/>
</dbReference>
<comment type="similarity">
    <text evidence="1">Belongs to the bacterial reverse transcriptase family.</text>
</comment>
<sequence length="435" mass="50413">MTKASSSLQDLRRGIYVKAKAEPSWRFWGLYVHVCKMETLLEAYAVARKNNGAPGVDGVTFEAIEMQGVVGFLAQIQDELTERTYKPMRARRQEIPKDGGKVRVLSIPAIRDRVVQGALKLILEPIFEADFQPGSYGYRPKRTAHEAVHRVATAIVKWKSRVIDLDLRAYFDTVRHHLLLEKVARRVNDRDVMHLLKLMLRSSGKQGVPQGGVISPLLSNVYLTEVDRMLERAKEATRNGKYTYVEYVRFADDLVVLIDARPRNAWLLGAVSQRLREEFARLLVEVNEQKSRTVDLDCGESFGFLGFDFRRIRSVKVGVWRAHYTPKLKKRTALLRQLKEVFRRYRSQPVDRVVKLINPVLRGWVTYFAVGHSSERFSFIRDRVEKKIRRHMGRARNHGGFGWKRWSRYWLYEEPGLFNGYRVRRTAALKARPAG</sequence>
<dbReference type="InterPro" id="IPR043502">
    <property type="entry name" value="DNA/RNA_pol_sf"/>
</dbReference>
<dbReference type="PROSITE" id="PS50878">
    <property type="entry name" value="RT_POL"/>
    <property type="match status" value="1"/>
</dbReference>
<dbReference type="Pfam" id="PF08388">
    <property type="entry name" value="GIIM"/>
    <property type="match status" value="1"/>
</dbReference>
<dbReference type="InterPro" id="IPR013597">
    <property type="entry name" value="Mat_intron_G2"/>
</dbReference>